<accession>A0ACB6ZC14</accession>
<organism evidence="1 2">
    <name type="scientific">Thelephora ganbajun</name>
    <name type="common">Ganba fungus</name>
    <dbReference type="NCBI Taxonomy" id="370292"/>
    <lineage>
        <taxon>Eukaryota</taxon>
        <taxon>Fungi</taxon>
        <taxon>Dikarya</taxon>
        <taxon>Basidiomycota</taxon>
        <taxon>Agaricomycotina</taxon>
        <taxon>Agaricomycetes</taxon>
        <taxon>Thelephorales</taxon>
        <taxon>Thelephoraceae</taxon>
        <taxon>Thelephora</taxon>
    </lineage>
</organism>
<sequence>MPSSSSTFSFSNPFTISSSPSNVPTSATIHTLAMTTSTSTPSPLPSTSNSDTTSPAASASVTTSTSAKQRRVSLALPPSDLRSLQAWSFRDDTRLDLLSASNDDPKLLRLDGNAGTMATRNGNLHGTLHSEEGEKELMHELIHLPEKRPRKKWTHEETQNLVRGCNKWGVGNWKAILKDPELVFDNRSPVDLKDRFRTYFPDAYKQHYPNAKTHLSSRIRASLPDGKSLFEKTRSKKRRPFTEEEDRALRAGYEKHGTLWAQIVKDPIFQEQKRRSTDLRDRFRNAFPDLYEAAGYKPRPMSKKKRIVDPISPPRAATDDQIPSACLVGPSRRKRANTNEGLFRRGTKSVPQSTTNSDDETSGDEMDGDFLNVRPGGTGKRRASQPLPMLFRDVVMDTGESSQPIGPAPPPNPISPPAPAPDIAPSSSQISDLTDSSQSQMWCSTPAEPNPWSGTNPGSPTSSHVSNSETFIENFPLRPHMIGKSAWGAQDWFSANPRLGQSMSLGLSNDGSVYGGGGLSPTPSSPFSFHALSHGVFDRYDLVPGSFPHDVSSEVGFGDTHSTFSDPDMFATSNFRGFTHHSNYAGDLIFGTRSHQPQQHFEYGTGESGLGLSGIQVSNPHSLQAPGGHLQGIDDIELNAITLQDPSVDLGYDTNTEGALSPYEGDSPDHVPGSGYVSPHLIDSMDPITTAGTPQHSTPPTTPIMSRRTARATTISVGNTAAQNRSLSVPPPEHRPTISYHRQAPDQSSLAGKTAGASTRNSMRTFEHVTSVQPHQLHQFGSSPGRDSNGHLNMPSIHAQLGTGTGANGGSTSSSLADALKPQSGDEAVNLAFLDLHNYGSFSGHHGVGVPLYGNSGTGTSVFGYTTERQGQAQALDLATNNSFLTNGYLSTANVATNQNQSRTIDPILTQQLPVPTQVTSVPSNRTATNVNASVMSNFGSARQVSQPPPLPPLPPVHEQMVGVERTGPGRSASVQPRGLGVHSHSAFSASHHSHPHPHSHSRGLSAVVSSHDLVAQKSLEGERGRKRASWGSGMV</sequence>
<evidence type="ECO:0000313" key="1">
    <source>
        <dbReference type="EMBL" id="KAF9647230.1"/>
    </source>
</evidence>
<reference evidence="1" key="2">
    <citation type="journal article" date="2020" name="Nat. Commun.">
        <title>Large-scale genome sequencing of mycorrhizal fungi provides insights into the early evolution of symbiotic traits.</title>
        <authorList>
            <person name="Miyauchi S."/>
            <person name="Kiss E."/>
            <person name="Kuo A."/>
            <person name="Drula E."/>
            <person name="Kohler A."/>
            <person name="Sanchez-Garcia M."/>
            <person name="Morin E."/>
            <person name="Andreopoulos B."/>
            <person name="Barry K.W."/>
            <person name="Bonito G."/>
            <person name="Buee M."/>
            <person name="Carver A."/>
            <person name="Chen C."/>
            <person name="Cichocki N."/>
            <person name="Clum A."/>
            <person name="Culley D."/>
            <person name="Crous P.W."/>
            <person name="Fauchery L."/>
            <person name="Girlanda M."/>
            <person name="Hayes R.D."/>
            <person name="Keri Z."/>
            <person name="LaButti K."/>
            <person name="Lipzen A."/>
            <person name="Lombard V."/>
            <person name="Magnuson J."/>
            <person name="Maillard F."/>
            <person name="Murat C."/>
            <person name="Nolan M."/>
            <person name="Ohm R.A."/>
            <person name="Pangilinan J."/>
            <person name="Pereira M.F."/>
            <person name="Perotto S."/>
            <person name="Peter M."/>
            <person name="Pfister S."/>
            <person name="Riley R."/>
            <person name="Sitrit Y."/>
            <person name="Stielow J.B."/>
            <person name="Szollosi G."/>
            <person name="Zifcakova L."/>
            <person name="Stursova M."/>
            <person name="Spatafora J.W."/>
            <person name="Tedersoo L."/>
            <person name="Vaario L.M."/>
            <person name="Yamada A."/>
            <person name="Yan M."/>
            <person name="Wang P."/>
            <person name="Xu J."/>
            <person name="Bruns T."/>
            <person name="Baldrian P."/>
            <person name="Vilgalys R."/>
            <person name="Dunand C."/>
            <person name="Henrissat B."/>
            <person name="Grigoriev I.V."/>
            <person name="Hibbett D."/>
            <person name="Nagy L.G."/>
            <person name="Martin F.M."/>
        </authorList>
    </citation>
    <scope>NUCLEOTIDE SEQUENCE</scope>
    <source>
        <strain evidence="1">P2</strain>
    </source>
</reference>
<name>A0ACB6ZC14_THEGA</name>
<gene>
    <name evidence="1" type="ORF">BDM02DRAFT_2733890</name>
</gene>
<keyword evidence="2" id="KW-1185">Reference proteome</keyword>
<proteinExistence type="predicted"/>
<dbReference type="EMBL" id="MU118038">
    <property type="protein sequence ID" value="KAF9647230.1"/>
    <property type="molecule type" value="Genomic_DNA"/>
</dbReference>
<protein>
    <submittedName>
        <fullName evidence="1">Uncharacterized protein</fullName>
    </submittedName>
</protein>
<comment type="caution">
    <text evidence="1">The sequence shown here is derived from an EMBL/GenBank/DDBJ whole genome shotgun (WGS) entry which is preliminary data.</text>
</comment>
<evidence type="ECO:0000313" key="2">
    <source>
        <dbReference type="Proteomes" id="UP000886501"/>
    </source>
</evidence>
<reference evidence="1" key="1">
    <citation type="submission" date="2019-10" db="EMBL/GenBank/DDBJ databases">
        <authorList>
            <consortium name="DOE Joint Genome Institute"/>
            <person name="Kuo A."/>
            <person name="Miyauchi S."/>
            <person name="Kiss E."/>
            <person name="Drula E."/>
            <person name="Kohler A."/>
            <person name="Sanchez-Garcia M."/>
            <person name="Andreopoulos B."/>
            <person name="Barry K.W."/>
            <person name="Bonito G."/>
            <person name="Buee M."/>
            <person name="Carver A."/>
            <person name="Chen C."/>
            <person name="Cichocki N."/>
            <person name="Clum A."/>
            <person name="Culley D."/>
            <person name="Crous P.W."/>
            <person name="Fauchery L."/>
            <person name="Girlanda M."/>
            <person name="Hayes R."/>
            <person name="Keri Z."/>
            <person name="Labutti K."/>
            <person name="Lipzen A."/>
            <person name="Lombard V."/>
            <person name="Magnuson J."/>
            <person name="Maillard F."/>
            <person name="Morin E."/>
            <person name="Murat C."/>
            <person name="Nolan M."/>
            <person name="Ohm R."/>
            <person name="Pangilinan J."/>
            <person name="Pereira M."/>
            <person name="Perotto S."/>
            <person name="Peter M."/>
            <person name="Riley R."/>
            <person name="Sitrit Y."/>
            <person name="Stielow B."/>
            <person name="Szollosi G."/>
            <person name="Zifcakova L."/>
            <person name="Stursova M."/>
            <person name="Spatafora J.W."/>
            <person name="Tedersoo L."/>
            <person name="Vaario L.-M."/>
            <person name="Yamada A."/>
            <person name="Yan M."/>
            <person name="Wang P."/>
            <person name="Xu J."/>
            <person name="Bruns T."/>
            <person name="Baldrian P."/>
            <person name="Vilgalys R."/>
            <person name="Henrissat B."/>
            <person name="Grigoriev I.V."/>
            <person name="Hibbett D."/>
            <person name="Nagy L.G."/>
            <person name="Martin F.M."/>
        </authorList>
    </citation>
    <scope>NUCLEOTIDE SEQUENCE</scope>
    <source>
        <strain evidence="1">P2</strain>
    </source>
</reference>
<dbReference type="Proteomes" id="UP000886501">
    <property type="component" value="Unassembled WGS sequence"/>
</dbReference>